<reference evidence="1 2" key="3">
    <citation type="journal article" date="2013" name="Rice">
        <title>Improvement of the Oryza sativa Nipponbare reference genome using next generation sequence and optical map data.</title>
        <authorList>
            <person name="Kawahara Y."/>
            <person name="de la Bastide M."/>
            <person name="Hamilton J.P."/>
            <person name="Kanamori H."/>
            <person name="McCombie W.R."/>
            <person name="Ouyang S."/>
            <person name="Schwartz D.C."/>
            <person name="Tanaka T."/>
            <person name="Wu J."/>
            <person name="Zhou S."/>
            <person name="Childs K.L."/>
            <person name="Davidson R.M."/>
            <person name="Lin H."/>
            <person name="Quesada-Ocampo L."/>
            <person name="Vaillancourt B."/>
            <person name="Sakai H."/>
            <person name="Lee S.S."/>
            <person name="Kim J."/>
            <person name="Numa H."/>
            <person name="Itoh T."/>
            <person name="Buell C.R."/>
            <person name="Matsumoto T."/>
        </authorList>
    </citation>
    <scope>NUCLEOTIDE SEQUENCE [LARGE SCALE GENOMIC DNA]</scope>
    <source>
        <strain evidence="2">cv. Nipponbare</strain>
    </source>
</reference>
<accession>A0A0P0WR42</accession>
<protein>
    <submittedName>
        <fullName evidence="1">Os05g0574550 protein</fullName>
    </submittedName>
</protein>
<dbReference type="PaxDb" id="39947-A0A0P0WR42"/>
<dbReference type="EMBL" id="AP014961">
    <property type="protein sequence ID" value="BAS95462.1"/>
    <property type="molecule type" value="Genomic_DNA"/>
</dbReference>
<name>A0A0P0WR42_ORYSJ</name>
<proteinExistence type="predicted"/>
<keyword evidence="2" id="KW-1185">Reference proteome</keyword>
<dbReference type="Gramene" id="Os05t0574550-00">
    <property type="protein sequence ID" value="Os05t0574550-00"/>
    <property type="gene ID" value="Os05g0574550"/>
</dbReference>
<dbReference type="InParanoid" id="A0A0P0WR42"/>
<organism evidence="1 2">
    <name type="scientific">Oryza sativa subsp. japonica</name>
    <name type="common">Rice</name>
    <dbReference type="NCBI Taxonomy" id="39947"/>
    <lineage>
        <taxon>Eukaryota</taxon>
        <taxon>Viridiplantae</taxon>
        <taxon>Streptophyta</taxon>
        <taxon>Embryophyta</taxon>
        <taxon>Tracheophyta</taxon>
        <taxon>Spermatophyta</taxon>
        <taxon>Magnoliopsida</taxon>
        <taxon>Liliopsida</taxon>
        <taxon>Poales</taxon>
        <taxon>Poaceae</taxon>
        <taxon>BOP clade</taxon>
        <taxon>Oryzoideae</taxon>
        <taxon>Oryzeae</taxon>
        <taxon>Oryzinae</taxon>
        <taxon>Oryza</taxon>
        <taxon>Oryza sativa</taxon>
    </lineage>
</organism>
<reference evidence="2" key="1">
    <citation type="journal article" date="2005" name="Nature">
        <title>The map-based sequence of the rice genome.</title>
        <authorList>
            <consortium name="International rice genome sequencing project (IRGSP)"/>
            <person name="Matsumoto T."/>
            <person name="Wu J."/>
            <person name="Kanamori H."/>
            <person name="Katayose Y."/>
            <person name="Fujisawa M."/>
            <person name="Namiki N."/>
            <person name="Mizuno H."/>
            <person name="Yamamoto K."/>
            <person name="Antonio B.A."/>
            <person name="Baba T."/>
            <person name="Sakata K."/>
            <person name="Nagamura Y."/>
            <person name="Aoki H."/>
            <person name="Arikawa K."/>
            <person name="Arita K."/>
            <person name="Bito T."/>
            <person name="Chiden Y."/>
            <person name="Fujitsuka N."/>
            <person name="Fukunaka R."/>
            <person name="Hamada M."/>
            <person name="Harada C."/>
            <person name="Hayashi A."/>
            <person name="Hijishita S."/>
            <person name="Honda M."/>
            <person name="Hosokawa S."/>
            <person name="Ichikawa Y."/>
            <person name="Idonuma A."/>
            <person name="Iijima M."/>
            <person name="Ikeda M."/>
            <person name="Ikeno M."/>
            <person name="Ito K."/>
            <person name="Ito S."/>
            <person name="Ito T."/>
            <person name="Ito Y."/>
            <person name="Ito Y."/>
            <person name="Iwabuchi A."/>
            <person name="Kamiya K."/>
            <person name="Karasawa W."/>
            <person name="Kurita K."/>
            <person name="Katagiri S."/>
            <person name="Kikuta A."/>
            <person name="Kobayashi H."/>
            <person name="Kobayashi N."/>
            <person name="Machita K."/>
            <person name="Maehara T."/>
            <person name="Masukawa M."/>
            <person name="Mizubayashi T."/>
            <person name="Mukai Y."/>
            <person name="Nagasaki H."/>
            <person name="Nagata Y."/>
            <person name="Naito S."/>
            <person name="Nakashima M."/>
            <person name="Nakama Y."/>
            <person name="Nakamichi Y."/>
            <person name="Nakamura M."/>
            <person name="Meguro A."/>
            <person name="Negishi M."/>
            <person name="Ohta I."/>
            <person name="Ohta T."/>
            <person name="Okamoto M."/>
            <person name="Ono N."/>
            <person name="Saji S."/>
            <person name="Sakaguchi M."/>
            <person name="Sakai K."/>
            <person name="Shibata M."/>
            <person name="Shimokawa T."/>
            <person name="Song J."/>
            <person name="Takazaki Y."/>
            <person name="Terasawa K."/>
            <person name="Tsugane M."/>
            <person name="Tsuji K."/>
            <person name="Ueda S."/>
            <person name="Waki K."/>
            <person name="Yamagata H."/>
            <person name="Yamamoto M."/>
            <person name="Yamamoto S."/>
            <person name="Yamane H."/>
            <person name="Yoshiki S."/>
            <person name="Yoshihara R."/>
            <person name="Yukawa K."/>
            <person name="Zhong H."/>
            <person name="Yano M."/>
            <person name="Yuan Q."/>
            <person name="Ouyang S."/>
            <person name="Liu J."/>
            <person name="Jones K.M."/>
            <person name="Gansberger K."/>
            <person name="Moffat K."/>
            <person name="Hill J."/>
            <person name="Bera J."/>
            <person name="Fadrosh D."/>
            <person name="Jin S."/>
            <person name="Johri S."/>
            <person name="Kim M."/>
            <person name="Overton L."/>
            <person name="Reardon M."/>
            <person name="Tsitrin T."/>
            <person name="Vuong H."/>
            <person name="Weaver B."/>
            <person name="Ciecko A."/>
            <person name="Tallon L."/>
            <person name="Jackson J."/>
            <person name="Pai G."/>
            <person name="Aken S.V."/>
            <person name="Utterback T."/>
            <person name="Reidmuller S."/>
            <person name="Feldblyum T."/>
            <person name="Hsiao J."/>
            <person name="Zismann V."/>
            <person name="Iobst S."/>
            <person name="de Vazeille A.R."/>
            <person name="Buell C.R."/>
            <person name="Ying K."/>
            <person name="Li Y."/>
            <person name="Lu T."/>
            <person name="Huang Y."/>
            <person name="Zhao Q."/>
            <person name="Feng Q."/>
            <person name="Zhang L."/>
            <person name="Zhu J."/>
            <person name="Weng Q."/>
            <person name="Mu J."/>
            <person name="Lu Y."/>
            <person name="Fan D."/>
            <person name="Liu Y."/>
            <person name="Guan J."/>
            <person name="Zhang Y."/>
            <person name="Yu S."/>
            <person name="Liu X."/>
            <person name="Zhang Y."/>
            <person name="Hong G."/>
            <person name="Han B."/>
            <person name="Choisne N."/>
            <person name="Demange N."/>
            <person name="Orjeda G."/>
            <person name="Samain S."/>
            <person name="Cattolico L."/>
            <person name="Pelletier E."/>
            <person name="Couloux A."/>
            <person name="Segurens B."/>
            <person name="Wincker P."/>
            <person name="D'Hont A."/>
            <person name="Scarpelli C."/>
            <person name="Weissenbach J."/>
            <person name="Salanoubat M."/>
            <person name="Quetier F."/>
            <person name="Yu Y."/>
            <person name="Kim H.R."/>
            <person name="Rambo T."/>
            <person name="Currie J."/>
            <person name="Collura K."/>
            <person name="Luo M."/>
            <person name="Yang T."/>
            <person name="Ammiraju J.S.S."/>
            <person name="Engler F."/>
            <person name="Soderlund C."/>
            <person name="Wing R.A."/>
            <person name="Palmer L.E."/>
            <person name="de la Bastide M."/>
            <person name="Spiegel L."/>
            <person name="Nascimento L."/>
            <person name="Zutavern T."/>
            <person name="O'Shaughnessy A."/>
            <person name="Dike S."/>
            <person name="Dedhia N."/>
            <person name="Preston R."/>
            <person name="Balija V."/>
            <person name="McCombie W.R."/>
            <person name="Chow T."/>
            <person name="Chen H."/>
            <person name="Chung M."/>
            <person name="Chen C."/>
            <person name="Shaw J."/>
            <person name="Wu H."/>
            <person name="Hsiao K."/>
            <person name="Chao Y."/>
            <person name="Chu M."/>
            <person name="Cheng C."/>
            <person name="Hour A."/>
            <person name="Lee P."/>
            <person name="Lin S."/>
            <person name="Lin Y."/>
            <person name="Liou J."/>
            <person name="Liu S."/>
            <person name="Hsing Y."/>
            <person name="Raghuvanshi S."/>
            <person name="Mohanty A."/>
            <person name="Bharti A.K."/>
            <person name="Gaur A."/>
            <person name="Gupta V."/>
            <person name="Kumar D."/>
            <person name="Ravi V."/>
            <person name="Vij S."/>
            <person name="Kapur A."/>
            <person name="Khurana P."/>
            <person name="Khurana P."/>
            <person name="Khurana J.P."/>
            <person name="Tyagi A.K."/>
            <person name="Gaikwad K."/>
            <person name="Singh A."/>
            <person name="Dalal V."/>
            <person name="Srivastava S."/>
            <person name="Dixit A."/>
            <person name="Pal A.K."/>
            <person name="Ghazi I.A."/>
            <person name="Yadav M."/>
            <person name="Pandit A."/>
            <person name="Bhargava A."/>
            <person name="Sureshbabu K."/>
            <person name="Batra K."/>
            <person name="Sharma T.R."/>
            <person name="Mohapatra T."/>
            <person name="Singh N.K."/>
            <person name="Messing J."/>
            <person name="Nelson A.B."/>
            <person name="Fuks G."/>
            <person name="Kavchok S."/>
            <person name="Keizer G."/>
            <person name="Linton E."/>
            <person name="Llaca V."/>
            <person name="Song R."/>
            <person name="Tanyolac B."/>
            <person name="Young S."/>
            <person name="Ho-Il K."/>
            <person name="Hahn J.H."/>
            <person name="Sangsakoo G."/>
            <person name="Vanavichit A."/>
            <person name="de Mattos Luiz.A.T."/>
            <person name="Zimmer P.D."/>
            <person name="Malone G."/>
            <person name="Dellagostin O."/>
            <person name="de Oliveira A.C."/>
            <person name="Bevan M."/>
            <person name="Bancroft I."/>
            <person name="Minx P."/>
            <person name="Cordum H."/>
            <person name="Wilson R."/>
            <person name="Cheng Z."/>
            <person name="Jin W."/>
            <person name="Jiang J."/>
            <person name="Leong S.A."/>
            <person name="Iwama H."/>
            <person name="Gojobori T."/>
            <person name="Itoh T."/>
            <person name="Niimura Y."/>
            <person name="Fujii Y."/>
            <person name="Habara T."/>
            <person name="Sakai H."/>
            <person name="Sato Y."/>
            <person name="Wilson G."/>
            <person name="Kumar K."/>
            <person name="McCouch S."/>
            <person name="Juretic N."/>
            <person name="Hoen D."/>
            <person name="Wright S."/>
            <person name="Bruskiewich R."/>
            <person name="Bureau T."/>
            <person name="Miyao A."/>
            <person name="Hirochika H."/>
            <person name="Nishikawa T."/>
            <person name="Kadowaki K."/>
            <person name="Sugiura M."/>
            <person name="Burr B."/>
            <person name="Sasaki T."/>
        </authorList>
    </citation>
    <scope>NUCLEOTIDE SEQUENCE [LARGE SCALE GENOMIC DNA]</scope>
    <source>
        <strain evidence="2">cv. Nipponbare</strain>
    </source>
</reference>
<dbReference type="Proteomes" id="UP000059680">
    <property type="component" value="Chromosome 5"/>
</dbReference>
<evidence type="ECO:0000313" key="2">
    <source>
        <dbReference type="Proteomes" id="UP000059680"/>
    </source>
</evidence>
<dbReference type="AlphaFoldDB" id="A0A0P0WR42"/>
<sequence length="91" mass="9825">MGTSGGLRATASTKCRELLPSKLPCKIKEGLLKVVVALGRNFIVLEILLPVECDLLGFNLPVLHINLVTTQDNGDVFTHPARSLCHVGTFL</sequence>
<evidence type="ECO:0000313" key="1">
    <source>
        <dbReference type="EMBL" id="BAS95462.1"/>
    </source>
</evidence>
<gene>
    <name evidence="1" type="ordered locus">Os05g0574550</name>
    <name evidence="1" type="ORF">OSNPB_050574550</name>
</gene>
<reference evidence="1 2" key="2">
    <citation type="journal article" date="2013" name="Plant Cell Physiol.">
        <title>Rice Annotation Project Database (RAP-DB): an integrative and interactive database for rice genomics.</title>
        <authorList>
            <person name="Sakai H."/>
            <person name="Lee S.S."/>
            <person name="Tanaka T."/>
            <person name="Numa H."/>
            <person name="Kim J."/>
            <person name="Kawahara Y."/>
            <person name="Wakimoto H."/>
            <person name="Yang C.C."/>
            <person name="Iwamoto M."/>
            <person name="Abe T."/>
            <person name="Yamada Y."/>
            <person name="Muto A."/>
            <person name="Inokuchi H."/>
            <person name="Ikemura T."/>
            <person name="Matsumoto T."/>
            <person name="Sasaki T."/>
            <person name="Itoh T."/>
        </authorList>
    </citation>
    <scope>NUCLEOTIDE SEQUENCE [LARGE SCALE GENOMIC DNA]</scope>
    <source>
        <strain evidence="2">cv. Nipponbare</strain>
    </source>
</reference>